<evidence type="ECO:0000256" key="2">
    <source>
        <dbReference type="SAM" id="MobiDB-lite"/>
    </source>
</evidence>
<feature type="region of interest" description="Disordered" evidence="2">
    <location>
        <begin position="33"/>
        <end position="54"/>
    </location>
</feature>
<accession>A0A976MEF0</accession>
<organism evidence="3 4">
    <name type="scientific">Theileria orientalis</name>
    <dbReference type="NCBI Taxonomy" id="68886"/>
    <lineage>
        <taxon>Eukaryota</taxon>
        <taxon>Sar</taxon>
        <taxon>Alveolata</taxon>
        <taxon>Apicomplexa</taxon>
        <taxon>Aconoidasida</taxon>
        <taxon>Piroplasmida</taxon>
        <taxon>Theileriidae</taxon>
        <taxon>Theileria</taxon>
    </lineage>
</organism>
<dbReference type="Proteomes" id="UP000244811">
    <property type="component" value="Chromosome 2"/>
</dbReference>
<sequence length="233" mass="27360">MNQFYDINTCRQFNMLGEYINCYSKVIEKNENLKDNEEEKTDRSSQPEANDEERFEINTEEVNLSNGNGEVDELFSEIDDLVSLSPISLNFGCSLDENDPVKTKIMEKRAVNYYDNVVLASKLKLANEQISQLQEKIKRSSDDYFKMEQMMKQIYYNDLRELKKESEEQIMDNKNKMNLLLQIYNENQQMWNDRKQLLNNVLNDYIVNINDCLAVKDLYDVFDTGNSGVLGQE</sequence>
<protein>
    <submittedName>
        <fullName evidence="3">Uncharacterized protein</fullName>
    </submittedName>
</protein>
<keyword evidence="1" id="KW-0175">Coiled coil</keyword>
<evidence type="ECO:0000256" key="1">
    <source>
        <dbReference type="SAM" id="Coils"/>
    </source>
</evidence>
<name>A0A976MEF0_THEOR</name>
<evidence type="ECO:0000313" key="3">
    <source>
        <dbReference type="EMBL" id="UKK01761.2"/>
    </source>
</evidence>
<feature type="compositionally biased region" description="Basic and acidic residues" evidence="2">
    <location>
        <begin position="33"/>
        <end position="45"/>
    </location>
</feature>
<proteinExistence type="predicted"/>
<gene>
    <name evidence="3" type="ORF">MACK_001114</name>
</gene>
<dbReference type="EMBL" id="CP056071">
    <property type="protein sequence ID" value="UKK01761.2"/>
    <property type="molecule type" value="Genomic_DNA"/>
</dbReference>
<feature type="coiled-coil region" evidence="1">
    <location>
        <begin position="116"/>
        <end position="176"/>
    </location>
</feature>
<evidence type="ECO:0000313" key="4">
    <source>
        <dbReference type="Proteomes" id="UP000244811"/>
    </source>
</evidence>
<reference evidence="3" key="1">
    <citation type="submission" date="2022-07" db="EMBL/GenBank/DDBJ databases">
        <title>Evaluation of T. orientalis genome assembly methods using nanopore sequencing and analysis of variation between genomes.</title>
        <authorList>
            <person name="Yam J."/>
            <person name="Micallef M.L."/>
            <person name="Liu M."/>
            <person name="Djordjevic S.P."/>
            <person name="Bogema D.R."/>
            <person name="Jenkins C."/>
        </authorList>
    </citation>
    <scope>NUCLEOTIDE SEQUENCE</scope>
    <source>
        <strain evidence="3">Goon Nure</strain>
    </source>
</reference>
<dbReference type="AlphaFoldDB" id="A0A976MEF0"/>